<gene>
    <name evidence="4" type="ORF">PHYBLDRAFT_167955</name>
</gene>
<dbReference type="GO" id="GO:0046872">
    <property type="term" value="F:metal ion binding"/>
    <property type="evidence" value="ECO:0007669"/>
    <property type="project" value="UniProtKB-KW"/>
</dbReference>
<accession>A0A162NIH9</accession>
<dbReference type="VEuPathDB" id="FungiDB:PHYBLDRAFT_167955"/>
<dbReference type="EMBL" id="KV440979">
    <property type="protein sequence ID" value="OAD74548.1"/>
    <property type="molecule type" value="Genomic_DNA"/>
</dbReference>
<evidence type="ECO:0000313" key="5">
    <source>
        <dbReference type="Proteomes" id="UP000077315"/>
    </source>
</evidence>
<evidence type="ECO:0000256" key="2">
    <source>
        <dbReference type="ARBA" id="ARBA00022723"/>
    </source>
</evidence>
<dbReference type="RefSeq" id="XP_018292588.1">
    <property type="nucleotide sequence ID" value="XM_018435762.1"/>
</dbReference>
<dbReference type="AlphaFoldDB" id="A0A162NIH9"/>
<reference evidence="5" key="1">
    <citation type="submission" date="2015-06" db="EMBL/GenBank/DDBJ databases">
        <title>Expansion of signal transduction pathways in fungi by whole-genome duplication.</title>
        <authorList>
            <consortium name="DOE Joint Genome Institute"/>
            <person name="Corrochano L.M."/>
            <person name="Kuo A."/>
            <person name="Marcet-Houben M."/>
            <person name="Polaino S."/>
            <person name="Salamov A."/>
            <person name="Villalobos J.M."/>
            <person name="Alvarez M.I."/>
            <person name="Avalos J."/>
            <person name="Benito E.P."/>
            <person name="Benoit I."/>
            <person name="Burger G."/>
            <person name="Camino L.P."/>
            <person name="Canovas D."/>
            <person name="Cerda-Olmedo E."/>
            <person name="Cheng J.-F."/>
            <person name="Dominguez A."/>
            <person name="Elias M."/>
            <person name="Eslava A.P."/>
            <person name="Glaser F."/>
            <person name="Grimwood J."/>
            <person name="Gutierrez G."/>
            <person name="Heitman J."/>
            <person name="Henrissat B."/>
            <person name="Iturriaga E.A."/>
            <person name="Lang B.F."/>
            <person name="Lavin J.L."/>
            <person name="Lee S."/>
            <person name="Li W."/>
            <person name="Lindquist E."/>
            <person name="Lopez-Garcia S."/>
            <person name="Luque E.M."/>
            <person name="Marcos A.T."/>
            <person name="Martin J."/>
            <person name="McCluskey K."/>
            <person name="Medina H.R."/>
            <person name="Miralles-Duran A."/>
            <person name="Miyazaki A."/>
            <person name="Munoz-Torres E."/>
            <person name="Oguiza J.A."/>
            <person name="Ohm R."/>
            <person name="Olmedo M."/>
            <person name="Orejas M."/>
            <person name="Ortiz-Castellanos L."/>
            <person name="Pisabarro A.G."/>
            <person name="Rodriguez-Romero J."/>
            <person name="Ruiz-Herrera J."/>
            <person name="Ruiz-Vazquez R."/>
            <person name="Sanz C."/>
            <person name="Schackwitz W."/>
            <person name="Schmutz J."/>
            <person name="Shahriari M."/>
            <person name="Shelest E."/>
            <person name="Silva-Franco F."/>
            <person name="Soanes D."/>
            <person name="Syed K."/>
            <person name="Tagua V.G."/>
            <person name="Talbot N.J."/>
            <person name="Thon M."/>
            <person name="De vries R.P."/>
            <person name="Wiebenga A."/>
            <person name="Yadav J.S."/>
            <person name="Braun E.L."/>
            <person name="Baker S."/>
            <person name="Garre V."/>
            <person name="Horwitz B."/>
            <person name="Torres-Martinez S."/>
            <person name="Idnurm A."/>
            <person name="Herrera-Estrella A."/>
            <person name="Gabaldon T."/>
            <person name="Grigoriev I.V."/>
        </authorList>
    </citation>
    <scope>NUCLEOTIDE SEQUENCE [LARGE SCALE GENOMIC DNA]</scope>
    <source>
        <strain evidence="5">NRRL 1555(-)</strain>
    </source>
</reference>
<sequence>MVYSIELADYERTRRLFTMRGHRLKYQAIVTPDRIISSIIGPETGNYHDIHMYRLADTKRCLFSAFDFTPVGGPCYYLYGNSVYSNSALIARPFRITNVSEDNTVFNTKMFRVKISVEQDFADVRSFFVFLKYLQTQRIVNAP</sequence>
<dbReference type="GeneID" id="28996668"/>
<proteinExistence type="predicted"/>
<evidence type="ECO:0000259" key="3">
    <source>
        <dbReference type="Pfam" id="PF13359"/>
    </source>
</evidence>
<keyword evidence="2" id="KW-0479">Metal-binding</keyword>
<protein>
    <recommendedName>
        <fullName evidence="3">DDE Tnp4 domain-containing protein</fullName>
    </recommendedName>
</protein>
<evidence type="ECO:0000313" key="4">
    <source>
        <dbReference type="EMBL" id="OAD74548.1"/>
    </source>
</evidence>
<evidence type="ECO:0000256" key="1">
    <source>
        <dbReference type="ARBA" id="ARBA00001968"/>
    </source>
</evidence>
<dbReference type="Proteomes" id="UP000077315">
    <property type="component" value="Unassembled WGS sequence"/>
</dbReference>
<feature type="domain" description="DDE Tnp4" evidence="3">
    <location>
        <begin position="22"/>
        <end position="137"/>
    </location>
</feature>
<dbReference type="InterPro" id="IPR027806">
    <property type="entry name" value="HARBI1_dom"/>
</dbReference>
<name>A0A162NIH9_PHYB8</name>
<organism evidence="4 5">
    <name type="scientific">Phycomyces blakesleeanus (strain ATCC 8743b / DSM 1359 / FGSC 10004 / NBRC 33097 / NRRL 1555)</name>
    <dbReference type="NCBI Taxonomy" id="763407"/>
    <lineage>
        <taxon>Eukaryota</taxon>
        <taxon>Fungi</taxon>
        <taxon>Fungi incertae sedis</taxon>
        <taxon>Mucoromycota</taxon>
        <taxon>Mucoromycotina</taxon>
        <taxon>Mucoromycetes</taxon>
        <taxon>Mucorales</taxon>
        <taxon>Phycomycetaceae</taxon>
        <taxon>Phycomyces</taxon>
    </lineage>
</organism>
<dbReference type="OrthoDB" id="2287908at2759"/>
<dbReference type="Pfam" id="PF13359">
    <property type="entry name" value="DDE_Tnp_4"/>
    <property type="match status" value="1"/>
</dbReference>
<dbReference type="InParanoid" id="A0A162NIH9"/>
<comment type="cofactor">
    <cofactor evidence="1">
        <name>a divalent metal cation</name>
        <dbReference type="ChEBI" id="CHEBI:60240"/>
    </cofactor>
</comment>
<dbReference type="STRING" id="763407.A0A162NIH9"/>
<keyword evidence="5" id="KW-1185">Reference proteome</keyword>